<dbReference type="Proteomes" id="UP001057452">
    <property type="component" value="Chromosome 22"/>
</dbReference>
<organism evidence="1 2">
    <name type="scientific">Chaenocephalus aceratus</name>
    <name type="common">Blackfin icefish</name>
    <name type="synonym">Chaenichthys aceratus</name>
    <dbReference type="NCBI Taxonomy" id="36190"/>
    <lineage>
        <taxon>Eukaryota</taxon>
        <taxon>Metazoa</taxon>
        <taxon>Chordata</taxon>
        <taxon>Craniata</taxon>
        <taxon>Vertebrata</taxon>
        <taxon>Euteleostomi</taxon>
        <taxon>Actinopterygii</taxon>
        <taxon>Neopterygii</taxon>
        <taxon>Teleostei</taxon>
        <taxon>Neoteleostei</taxon>
        <taxon>Acanthomorphata</taxon>
        <taxon>Eupercaria</taxon>
        <taxon>Perciformes</taxon>
        <taxon>Notothenioidei</taxon>
        <taxon>Channichthyidae</taxon>
        <taxon>Chaenocephalus</taxon>
    </lineage>
</organism>
<reference evidence="1" key="1">
    <citation type="submission" date="2022-05" db="EMBL/GenBank/DDBJ databases">
        <title>Chromosome-level genome of Chaenocephalus aceratus.</title>
        <authorList>
            <person name="Park H."/>
        </authorList>
    </citation>
    <scope>NUCLEOTIDE SEQUENCE</scope>
    <source>
        <strain evidence="1">KU_202001</strain>
    </source>
</reference>
<comment type="caution">
    <text evidence="1">The sequence shown here is derived from an EMBL/GenBank/DDBJ whole genome shotgun (WGS) entry which is preliminary data.</text>
</comment>
<dbReference type="EMBL" id="CM043806">
    <property type="protein sequence ID" value="KAI4812762.1"/>
    <property type="molecule type" value="Genomic_DNA"/>
</dbReference>
<feature type="non-terminal residue" evidence="1">
    <location>
        <position position="301"/>
    </location>
</feature>
<proteinExistence type="predicted"/>
<evidence type="ECO:0000313" key="1">
    <source>
        <dbReference type="EMBL" id="KAI4812762.1"/>
    </source>
</evidence>
<accession>A0ACB9WHV2</accession>
<sequence>MSALGTPLPKQLHTPQPSSAILTHPRGVAGSDKGGARGANATPTAASIAGPQPPAKQVCDIMPLVPLQGPGEQAGGLEQRGGWRRKQREVRSLPDKLIDNVWDTSPEVDGKLPLMSPGDHGPKSVDREDSGGTASQSHSLPLAARTLVSTPGLPVKVLPPVRSLFLGKKLTCSLPSTHCSEQDLGVDWMEVTWIRNNIPLTAPRGISPPFRCSTADLNITTALVDSGNTVVISGGEGGLVGGFGEVGVYKAERARTVPSFQFGLVRAQSQLASLGLDGRRAGMRRKHSEPRPNGRRTGPIG</sequence>
<gene>
    <name evidence="1" type="ORF">KUCAC02_024130</name>
</gene>
<protein>
    <submittedName>
        <fullName evidence="1">Uncharacterized protein</fullName>
    </submittedName>
</protein>
<name>A0ACB9WHV2_CHAAC</name>
<evidence type="ECO:0000313" key="2">
    <source>
        <dbReference type="Proteomes" id="UP001057452"/>
    </source>
</evidence>
<keyword evidence="2" id="KW-1185">Reference proteome</keyword>